<evidence type="ECO:0000313" key="1">
    <source>
        <dbReference type="EMBL" id="SVD15065.1"/>
    </source>
</evidence>
<organism evidence="1">
    <name type="scientific">marine metagenome</name>
    <dbReference type="NCBI Taxonomy" id="408172"/>
    <lineage>
        <taxon>unclassified sequences</taxon>
        <taxon>metagenomes</taxon>
        <taxon>ecological metagenomes</taxon>
    </lineage>
</organism>
<gene>
    <name evidence="1" type="ORF">METZ01_LOCUS367919</name>
</gene>
<feature type="non-terminal residue" evidence="1">
    <location>
        <position position="1"/>
    </location>
</feature>
<sequence length="306" mass="34175">DPYPEGDMFGAASIQWNKDLEKYIMVQAFEIRRFGLLSDKRQEPDKVGMIRNANHLKGFKVYEMNGPLPDDWVLLAERTTDYEHPDAPIGQQQGSGVRDIPAYYGGQYMFVAAAPSAEYSLTEYPNDLYSAGYQAWNMSDPSDPKFLSQFNVPGQKLGDPEDEAVFKANPRAGNRTSWFGARMSIFMPKPVEEGGKYGYAAMGGLGFYVLDISDPPNIKMLSHLDFPPSVAGTEGDFINVTQVEETGVVYYSGYPLNEDGWEPYKDIYMIDVSHPEAPKILGTLPRPVPPEDALFTDFAQRRGSFG</sequence>
<reference evidence="1" key="1">
    <citation type="submission" date="2018-05" db="EMBL/GenBank/DDBJ databases">
        <authorList>
            <person name="Lanie J.A."/>
            <person name="Ng W.-L."/>
            <person name="Kazmierczak K.M."/>
            <person name="Andrzejewski T.M."/>
            <person name="Davidsen T.M."/>
            <person name="Wayne K.J."/>
            <person name="Tettelin H."/>
            <person name="Glass J.I."/>
            <person name="Rusch D."/>
            <person name="Podicherti R."/>
            <person name="Tsui H.-C.T."/>
            <person name="Winkler M.E."/>
        </authorList>
    </citation>
    <scope>NUCLEOTIDE SEQUENCE</scope>
</reference>
<name>A0A382T002_9ZZZZ</name>
<protein>
    <submittedName>
        <fullName evidence="1">Uncharacterized protein</fullName>
    </submittedName>
</protein>
<dbReference type="EMBL" id="UINC01132631">
    <property type="protein sequence ID" value="SVD15065.1"/>
    <property type="molecule type" value="Genomic_DNA"/>
</dbReference>
<proteinExistence type="predicted"/>
<feature type="non-terminal residue" evidence="1">
    <location>
        <position position="306"/>
    </location>
</feature>
<accession>A0A382T002</accession>
<dbReference type="AlphaFoldDB" id="A0A382T002"/>